<keyword evidence="8" id="KW-0812">Transmembrane</keyword>
<proteinExistence type="predicted"/>
<keyword evidence="5" id="KW-0808">Transferase</keyword>
<dbReference type="GO" id="GO:0016020">
    <property type="term" value="C:membrane"/>
    <property type="evidence" value="ECO:0007669"/>
    <property type="project" value="UniProtKB-SubCell"/>
</dbReference>
<keyword evidence="6" id="KW-0418">Kinase</keyword>
<dbReference type="Pfam" id="PF06580">
    <property type="entry name" value="His_kinase"/>
    <property type="match status" value="1"/>
</dbReference>
<dbReference type="SMART" id="SM00304">
    <property type="entry name" value="HAMP"/>
    <property type="match status" value="1"/>
</dbReference>
<reference evidence="11 12" key="1">
    <citation type="submission" date="2013-01" db="EMBL/GenBank/DDBJ databases">
        <title>The Genome Sequence of Clostridium bolteae 90A9.</title>
        <authorList>
            <consortium name="The Broad Institute Genome Sequencing Platform"/>
            <person name="Earl A."/>
            <person name="Ward D."/>
            <person name="Feldgarden M."/>
            <person name="Gevers D."/>
            <person name="Courvalin P."/>
            <person name="Lambert T."/>
            <person name="Walker B."/>
            <person name="Young S.K."/>
            <person name="Zeng Q."/>
            <person name="Gargeya S."/>
            <person name="Fitzgerald M."/>
            <person name="Haas B."/>
            <person name="Abouelleil A."/>
            <person name="Alvarado L."/>
            <person name="Arachchi H.M."/>
            <person name="Berlin A.M."/>
            <person name="Chapman S.B."/>
            <person name="Dewar J."/>
            <person name="Goldberg J."/>
            <person name="Griggs A."/>
            <person name="Gujja S."/>
            <person name="Hansen M."/>
            <person name="Howarth C."/>
            <person name="Imamovic A."/>
            <person name="Larimer J."/>
            <person name="McCowan C."/>
            <person name="Murphy C."/>
            <person name="Neiman D."/>
            <person name="Pearson M."/>
            <person name="Priest M."/>
            <person name="Roberts A."/>
            <person name="Saif S."/>
            <person name="Shea T."/>
            <person name="Sisk P."/>
            <person name="Sykes S."/>
            <person name="Wortman J."/>
            <person name="Nusbaum C."/>
            <person name="Birren B."/>
        </authorList>
    </citation>
    <scope>NUCLEOTIDE SEQUENCE [LARGE SCALE GENOMIC DNA]</scope>
    <source>
        <strain evidence="11 12">90A9</strain>
    </source>
</reference>
<evidence type="ECO:0000256" key="6">
    <source>
        <dbReference type="ARBA" id="ARBA00022777"/>
    </source>
</evidence>
<evidence type="ECO:0000313" key="11">
    <source>
        <dbReference type="EMBL" id="ENZ50495.1"/>
    </source>
</evidence>
<dbReference type="PROSITE" id="PS50109">
    <property type="entry name" value="HIS_KIN"/>
    <property type="match status" value="1"/>
</dbReference>
<evidence type="ECO:0000256" key="3">
    <source>
        <dbReference type="ARBA" id="ARBA00012438"/>
    </source>
</evidence>
<dbReference type="Gene3D" id="6.10.340.10">
    <property type="match status" value="1"/>
</dbReference>
<protein>
    <recommendedName>
        <fullName evidence="3">histidine kinase</fullName>
        <ecNumber evidence="3">2.7.13.3</ecNumber>
    </recommendedName>
</protein>
<feature type="domain" description="HAMP" evidence="10">
    <location>
        <begin position="300"/>
        <end position="352"/>
    </location>
</feature>
<name>R0AE42_9FIRM</name>
<dbReference type="Pfam" id="PF00672">
    <property type="entry name" value="HAMP"/>
    <property type="match status" value="1"/>
</dbReference>
<accession>R0AE42</accession>
<dbReference type="GO" id="GO:0000155">
    <property type="term" value="F:phosphorelay sensor kinase activity"/>
    <property type="evidence" value="ECO:0007669"/>
    <property type="project" value="InterPro"/>
</dbReference>
<evidence type="ECO:0000256" key="7">
    <source>
        <dbReference type="ARBA" id="ARBA00023012"/>
    </source>
</evidence>
<evidence type="ECO:0000313" key="12">
    <source>
        <dbReference type="Proteomes" id="UP000013126"/>
    </source>
</evidence>
<dbReference type="InterPro" id="IPR003660">
    <property type="entry name" value="HAMP_dom"/>
</dbReference>
<dbReference type="PROSITE" id="PS50885">
    <property type="entry name" value="HAMP"/>
    <property type="match status" value="1"/>
</dbReference>
<keyword evidence="4" id="KW-0597">Phosphoprotein</keyword>
<dbReference type="InterPro" id="IPR050640">
    <property type="entry name" value="Bact_2-comp_sensor_kinase"/>
</dbReference>
<dbReference type="RefSeq" id="WP_002575273.1">
    <property type="nucleotide sequence ID" value="NZ_KB851182.1"/>
</dbReference>
<sequence length="574" mass="64678">MAIKRGIRAKIFLLSATIILIPLMVLSLFVMGRTVTTAEKNHENYQQASMKKVGQAVETIMRELERASLFMIGDKDIRTYLSTGDKELLDDVYNTLIYLRNNSDYIKAIQIEGANGEVLANGSMPLNITRADRERADALNGKSFWGQDEDIYGERYLYLCRLLRDTENPSHHLGTAKLYLDSRGLSDYLRSEMEPSMNYVILDEEGRLLFNTGFPEEKGDILNYNNLLAGTGGCYRTEEQAKEDEYYLSPYGLAAGRWILCGVSGTGDVDSMISASLLLILGLSVSCFLVCAALALLVSQRILKPLSEVIRHMDTFGHQDFSTRIEVRGNDEAALVARHFNQMADQIQDLIQKVYEGTIRKKEAELKALQAQINPHFLYNTLDIAYWTAKMERASQTSEMIDSLSQFFRHALIMDDDFTTVGNEIEHLRYYIILKRQGKTSFDFELDYEEETLGCRVVKLVLQPLVENAILHGISGIKDGKVEVNIFRDGETLKYEVKDNGAGIDVDDMNQLLEHVETNNRGLGIKNMNDRIKLACGDGYGLSFYNREGKGAVITVTQPFKPAVQTCSDTGRDI</sequence>
<dbReference type="SMART" id="SM00387">
    <property type="entry name" value="HATPase_c"/>
    <property type="match status" value="1"/>
</dbReference>
<dbReference type="GeneID" id="23113075"/>
<comment type="catalytic activity">
    <reaction evidence="1">
        <text>ATP + protein L-histidine = ADP + protein N-phospho-L-histidine.</text>
        <dbReference type="EC" id="2.7.13.3"/>
    </reaction>
</comment>
<evidence type="ECO:0000256" key="8">
    <source>
        <dbReference type="SAM" id="Phobius"/>
    </source>
</evidence>
<evidence type="ECO:0000256" key="4">
    <source>
        <dbReference type="ARBA" id="ARBA00022553"/>
    </source>
</evidence>
<comment type="caution">
    <text evidence="11">The sequence shown here is derived from an EMBL/GenBank/DDBJ whole genome shotgun (WGS) entry which is preliminary data.</text>
</comment>
<dbReference type="SUPFAM" id="SSF55874">
    <property type="entry name" value="ATPase domain of HSP90 chaperone/DNA topoisomerase II/histidine kinase"/>
    <property type="match status" value="1"/>
</dbReference>
<dbReference type="PANTHER" id="PTHR34220:SF7">
    <property type="entry name" value="SENSOR HISTIDINE KINASE YPDA"/>
    <property type="match status" value="1"/>
</dbReference>
<dbReference type="Proteomes" id="UP000013126">
    <property type="component" value="Unassembled WGS sequence"/>
</dbReference>
<dbReference type="EMBL" id="AGYH01000005">
    <property type="protein sequence ID" value="ENZ50495.1"/>
    <property type="molecule type" value="Genomic_DNA"/>
</dbReference>
<dbReference type="CDD" id="cd06225">
    <property type="entry name" value="HAMP"/>
    <property type="match status" value="1"/>
</dbReference>
<feature type="domain" description="Histidine kinase" evidence="9">
    <location>
        <begin position="461"/>
        <end position="562"/>
    </location>
</feature>
<dbReference type="InterPro" id="IPR010559">
    <property type="entry name" value="Sig_transdc_His_kin_internal"/>
</dbReference>
<feature type="transmembrane region" description="Helical" evidence="8">
    <location>
        <begin position="12"/>
        <end position="32"/>
    </location>
</feature>
<keyword evidence="12" id="KW-1185">Reference proteome</keyword>
<dbReference type="AlphaFoldDB" id="R0AE42"/>
<dbReference type="EC" id="2.7.13.3" evidence="3"/>
<dbReference type="InterPro" id="IPR036890">
    <property type="entry name" value="HATPase_C_sf"/>
</dbReference>
<dbReference type="PANTHER" id="PTHR34220">
    <property type="entry name" value="SENSOR HISTIDINE KINASE YPDA"/>
    <property type="match status" value="1"/>
</dbReference>
<dbReference type="PATRIC" id="fig|997894.4.peg.2102"/>
<evidence type="ECO:0000256" key="2">
    <source>
        <dbReference type="ARBA" id="ARBA00004370"/>
    </source>
</evidence>
<dbReference type="Pfam" id="PF02518">
    <property type="entry name" value="HATPase_c"/>
    <property type="match status" value="1"/>
</dbReference>
<dbReference type="Gene3D" id="3.30.565.10">
    <property type="entry name" value="Histidine kinase-like ATPase, C-terminal domain"/>
    <property type="match status" value="1"/>
</dbReference>
<dbReference type="HOGENOM" id="CLU_020473_6_2_9"/>
<keyword evidence="8" id="KW-0472">Membrane</keyword>
<evidence type="ECO:0000259" key="9">
    <source>
        <dbReference type="PROSITE" id="PS50109"/>
    </source>
</evidence>
<comment type="subcellular location">
    <subcellularLocation>
        <location evidence="2">Membrane</location>
    </subcellularLocation>
</comment>
<keyword evidence="7" id="KW-0902">Two-component regulatory system</keyword>
<organism evidence="11 12">
    <name type="scientific">Enterocloster bolteae 90A9</name>
    <dbReference type="NCBI Taxonomy" id="997894"/>
    <lineage>
        <taxon>Bacteria</taxon>
        <taxon>Bacillati</taxon>
        <taxon>Bacillota</taxon>
        <taxon>Clostridia</taxon>
        <taxon>Lachnospirales</taxon>
        <taxon>Lachnospiraceae</taxon>
        <taxon>Enterocloster</taxon>
    </lineage>
</organism>
<gene>
    <name evidence="11" type="ORF">HMPREF1085_01976</name>
</gene>
<dbReference type="SUPFAM" id="SSF158472">
    <property type="entry name" value="HAMP domain-like"/>
    <property type="match status" value="1"/>
</dbReference>
<evidence type="ECO:0000256" key="1">
    <source>
        <dbReference type="ARBA" id="ARBA00000085"/>
    </source>
</evidence>
<dbReference type="InterPro" id="IPR005467">
    <property type="entry name" value="His_kinase_dom"/>
</dbReference>
<dbReference type="InterPro" id="IPR003594">
    <property type="entry name" value="HATPase_dom"/>
</dbReference>
<evidence type="ECO:0000256" key="5">
    <source>
        <dbReference type="ARBA" id="ARBA00022679"/>
    </source>
</evidence>
<keyword evidence="8" id="KW-1133">Transmembrane helix</keyword>
<evidence type="ECO:0000259" key="10">
    <source>
        <dbReference type="PROSITE" id="PS50885"/>
    </source>
</evidence>
<dbReference type="OrthoDB" id="9809348at2"/>
<feature type="transmembrane region" description="Helical" evidence="8">
    <location>
        <begin position="277"/>
        <end position="298"/>
    </location>
</feature>